<dbReference type="InterPro" id="IPR001810">
    <property type="entry name" value="F-box_dom"/>
</dbReference>
<dbReference type="PhylomeDB" id="A0A022Q3S1"/>
<dbReference type="InterPro" id="IPR036047">
    <property type="entry name" value="F-box-like_dom_sf"/>
</dbReference>
<evidence type="ECO:0000259" key="1">
    <source>
        <dbReference type="Pfam" id="PF00646"/>
    </source>
</evidence>
<dbReference type="Pfam" id="PF00646">
    <property type="entry name" value="F-box"/>
    <property type="match status" value="1"/>
</dbReference>
<organism evidence="3 4">
    <name type="scientific">Erythranthe guttata</name>
    <name type="common">Yellow monkey flower</name>
    <name type="synonym">Mimulus guttatus</name>
    <dbReference type="NCBI Taxonomy" id="4155"/>
    <lineage>
        <taxon>Eukaryota</taxon>
        <taxon>Viridiplantae</taxon>
        <taxon>Streptophyta</taxon>
        <taxon>Embryophyta</taxon>
        <taxon>Tracheophyta</taxon>
        <taxon>Spermatophyta</taxon>
        <taxon>Magnoliopsida</taxon>
        <taxon>eudicotyledons</taxon>
        <taxon>Gunneridae</taxon>
        <taxon>Pentapetalae</taxon>
        <taxon>asterids</taxon>
        <taxon>lamiids</taxon>
        <taxon>Lamiales</taxon>
        <taxon>Phrymaceae</taxon>
        <taxon>Erythranthe</taxon>
    </lineage>
</organism>
<dbReference type="KEGG" id="egt:105974955"/>
<dbReference type="OrthoDB" id="626202at2759"/>
<evidence type="ECO:0000313" key="3">
    <source>
        <dbReference type="EMBL" id="EYU22289.1"/>
    </source>
</evidence>
<dbReference type="EMBL" id="KI632211">
    <property type="protein sequence ID" value="EYU22289.1"/>
    <property type="molecule type" value="Genomic_DNA"/>
</dbReference>
<dbReference type="Pfam" id="PF24750">
    <property type="entry name" value="b-prop_At3g26010-like"/>
    <property type="match status" value="1"/>
</dbReference>
<feature type="domain" description="F-box protein At3g26010-like beta-propeller" evidence="2">
    <location>
        <begin position="98"/>
        <end position="290"/>
    </location>
</feature>
<dbReference type="eggNOG" id="ENOG502QWH8">
    <property type="taxonomic scope" value="Eukaryota"/>
</dbReference>
<protein>
    <submittedName>
        <fullName evidence="3">Uncharacterized protein</fullName>
    </submittedName>
</protein>
<dbReference type="STRING" id="4155.A0A022Q3S1"/>
<dbReference type="SUPFAM" id="SSF81383">
    <property type="entry name" value="F-box domain"/>
    <property type="match status" value="1"/>
</dbReference>
<dbReference type="PANTHER" id="PTHR35546">
    <property type="entry name" value="F-BOX PROTEIN INTERACTION DOMAIN PROTEIN-RELATED"/>
    <property type="match status" value="1"/>
</dbReference>
<dbReference type="PANTHER" id="PTHR35546:SF21">
    <property type="entry name" value="F-BOX DOMAIN-CONTAINING PROTEIN"/>
    <property type="match status" value="1"/>
</dbReference>
<dbReference type="OMA" id="LVHICQE"/>
<name>A0A022Q3S1_ERYGU</name>
<proteinExistence type="predicted"/>
<accession>A0A022Q3S1</accession>
<dbReference type="Proteomes" id="UP000030748">
    <property type="component" value="Unassembled WGS sequence"/>
</dbReference>
<sequence>MKLRWFANDDMPINILSRLPAKTLHCIKYVSKEWLNLISDRSFVKLQIKKKEPLSGFFFQEIFQWANNESINSVSYIPVGSDNINVWPTVLDFLPENVVLSSLNNGLLCCRSCLPSSNPSIYVCNPLNKQWMSVEWPEYLPQESNVAIVFDPFENPIDVSTHFKLVAVCNTEIGEDEYCFSFDVYSSKTGLWARSKERCMCNHNLVKNKGVLVEGGVLYWLTDGYQILMYDTQNELSWLVDLPIPSTQFTSVPEMCIGESRGELCYVIVSEDGLQMWVLEDRFAPQWELKIFMPLDELEEENPKVLYGISEKVRSRLCRDELAWMDPLAFKDGKVLFRVSANVYLYEFDIRRMKKLCDVSTLGPKSMYSPIVLPYSMSLVSIGRE</sequence>
<dbReference type="InterPro" id="IPR055290">
    <property type="entry name" value="At3g26010-like"/>
</dbReference>
<dbReference type="InterPro" id="IPR056592">
    <property type="entry name" value="Beta-prop_At3g26010-like"/>
</dbReference>
<evidence type="ECO:0000259" key="2">
    <source>
        <dbReference type="Pfam" id="PF24750"/>
    </source>
</evidence>
<keyword evidence="4" id="KW-1185">Reference proteome</keyword>
<gene>
    <name evidence="3" type="ORF">MIMGU_mgv1a008090mg</name>
</gene>
<evidence type="ECO:0000313" key="4">
    <source>
        <dbReference type="Proteomes" id="UP000030748"/>
    </source>
</evidence>
<reference evidence="3 4" key="1">
    <citation type="journal article" date="2013" name="Proc. Natl. Acad. Sci. U.S.A.">
        <title>Fine-scale variation in meiotic recombination in Mimulus inferred from population shotgun sequencing.</title>
        <authorList>
            <person name="Hellsten U."/>
            <person name="Wright K.M."/>
            <person name="Jenkins J."/>
            <person name="Shu S."/>
            <person name="Yuan Y."/>
            <person name="Wessler S.R."/>
            <person name="Schmutz J."/>
            <person name="Willis J.H."/>
            <person name="Rokhsar D.S."/>
        </authorList>
    </citation>
    <scope>NUCLEOTIDE SEQUENCE [LARGE SCALE GENOMIC DNA]</scope>
    <source>
        <strain evidence="4">cv. DUN x IM62</strain>
    </source>
</reference>
<feature type="domain" description="F-box" evidence="1">
    <location>
        <begin position="14"/>
        <end position="44"/>
    </location>
</feature>
<dbReference type="AlphaFoldDB" id="A0A022Q3S1"/>